<feature type="transmembrane region" description="Helical" evidence="1">
    <location>
        <begin position="12"/>
        <end position="36"/>
    </location>
</feature>
<dbReference type="AlphaFoldDB" id="A0A317VV00"/>
<dbReference type="RefSeq" id="XP_025389230.1">
    <property type="nucleotide sequence ID" value="XM_025526999.1"/>
</dbReference>
<keyword evidence="3" id="KW-1185">Reference proteome</keyword>
<sequence>MHKWRSSRSFDTSLMLIGPCVIIVGSLGLLTLPLVINRVWSYFCHGLAPQQRPQIRQYRCRLHENDIKKAGGKLGWLLAI</sequence>
<name>A0A317VV00_ASPEC</name>
<evidence type="ECO:0000313" key="3">
    <source>
        <dbReference type="Proteomes" id="UP000246171"/>
    </source>
</evidence>
<proteinExistence type="predicted"/>
<dbReference type="Proteomes" id="UP000246171">
    <property type="component" value="Unassembled WGS sequence"/>
</dbReference>
<keyword evidence="1" id="KW-1133">Transmembrane helix</keyword>
<comment type="caution">
    <text evidence="2">The sequence shown here is derived from an EMBL/GenBank/DDBJ whole genome shotgun (WGS) entry which is preliminary data.</text>
</comment>
<dbReference type="EMBL" id="MSFU01000009">
    <property type="protein sequence ID" value="PWY75700.1"/>
    <property type="molecule type" value="Genomic_DNA"/>
</dbReference>
<protein>
    <submittedName>
        <fullName evidence="2">Uncharacterized protein</fullName>
    </submittedName>
</protein>
<gene>
    <name evidence="2" type="ORF">BO83DRAFT_245560</name>
</gene>
<keyword evidence="1" id="KW-0812">Transmembrane</keyword>
<organism evidence="2 3">
    <name type="scientific">Aspergillus eucalypticola (strain CBS 122712 / IBT 29274)</name>
    <dbReference type="NCBI Taxonomy" id="1448314"/>
    <lineage>
        <taxon>Eukaryota</taxon>
        <taxon>Fungi</taxon>
        <taxon>Dikarya</taxon>
        <taxon>Ascomycota</taxon>
        <taxon>Pezizomycotina</taxon>
        <taxon>Eurotiomycetes</taxon>
        <taxon>Eurotiomycetidae</taxon>
        <taxon>Eurotiales</taxon>
        <taxon>Aspergillaceae</taxon>
        <taxon>Aspergillus</taxon>
        <taxon>Aspergillus subgen. Circumdati</taxon>
    </lineage>
</organism>
<evidence type="ECO:0000313" key="2">
    <source>
        <dbReference type="EMBL" id="PWY75700.1"/>
    </source>
</evidence>
<evidence type="ECO:0000256" key="1">
    <source>
        <dbReference type="SAM" id="Phobius"/>
    </source>
</evidence>
<keyword evidence="1" id="KW-0472">Membrane</keyword>
<dbReference type="VEuPathDB" id="FungiDB:BO83DRAFT_245560"/>
<accession>A0A317VV00</accession>
<reference evidence="2" key="1">
    <citation type="submission" date="2016-12" db="EMBL/GenBank/DDBJ databases">
        <title>The genomes of Aspergillus section Nigri reveals drivers in fungal speciation.</title>
        <authorList>
            <consortium name="DOE Joint Genome Institute"/>
            <person name="Vesth T.C."/>
            <person name="Nybo J."/>
            <person name="Theobald S."/>
            <person name="Brandl J."/>
            <person name="Frisvad J.C."/>
            <person name="Nielsen K.F."/>
            <person name="Lyhne E.K."/>
            <person name="Kogle M.E."/>
            <person name="Kuo A."/>
            <person name="Riley R."/>
            <person name="Clum A."/>
            <person name="Nolan M."/>
            <person name="Lipzen A."/>
            <person name="Salamov A."/>
            <person name="Henrissat B."/>
            <person name="Wiebenga A."/>
            <person name="De vries R.P."/>
            <person name="Grigoriev I.V."/>
            <person name="Mortensen U.H."/>
            <person name="Andersen M.R."/>
            <person name="Baker S.E."/>
        </authorList>
    </citation>
    <scope>NUCLEOTIDE SEQUENCE</scope>
    <source>
        <strain evidence="2">CBS 122712</strain>
    </source>
</reference>
<dbReference type="GeneID" id="37048961"/>